<reference evidence="3 4" key="1">
    <citation type="submission" date="2018-10" db="EMBL/GenBank/DDBJ databases">
        <title>Phylogenomics of Brevibacillus.</title>
        <authorList>
            <person name="Dunlap C."/>
        </authorList>
    </citation>
    <scope>NUCLEOTIDE SEQUENCE [LARGE SCALE GENOMIC DNA]</scope>
    <source>
        <strain evidence="3 4">JCM 15774</strain>
    </source>
</reference>
<evidence type="ECO:0000256" key="1">
    <source>
        <dbReference type="ARBA" id="ARBA00009820"/>
    </source>
</evidence>
<dbReference type="PANTHER" id="PTHR36842:SF1">
    <property type="entry name" value="PROTEIN TOLB"/>
    <property type="match status" value="1"/>
</dbReference>
<evidence type="ECO:0000256" key="2">
    <source>
        <dbReference type="SAM" id="SignalP"/>
    </source>
</evidence>
<accession>A0A3M8DRP0</accession>
<dbReference type="InterPro" id="IPR011659">
    <property type="entry name" value="WD40"/>
</dbReference>
<dbReference type="PROSITE" id="PS51257">
    <property type="entry name" value="PROKAR_LIPOPROTEIN"/>
    <property type="match status" value="1"/>
</dbReference>
<evidence type="ECO:0008006" key="5">
    <source>
        <dbReference type="Google" id="ProtNLM"/>
    </source>
</evidence>
<evidence type="ECO:0000313" key="4">
    <source>
        <dbReference type="Proteomes" id="UP000269573"/>
    </source>
</evidence>
<dbReference type="InterPro" id="IPR011042">
    <property type="entry name" value="6-blade_b-propeller_TolB-like"/>
</dbReference>
<protein>
    <recommendedName>
        <fullName evidence="5">Translocation protein TolB</fullName>
    </recommendedName>
</protein>
<dbReference type="RefSeq" id="WP_122921782.1">
    <property type="nucleotide sequence ID" value="NZ_RHHU01000001.1"/>
</dbReference>
<name>A0A3M8DRP0_9BACL</name>
<comment type="similarity">
    <text evidence="1">Belongs to the TolB family.</text>
</comment>
<dbReference type="Proteomes" id="UP000269573">
    <property type="component" value="Unassembled WGS sequence"/>
</dbReference>
<feature type="signal peptide" evidence="2">
    <location>
        <begin position="1"/>
        <end position="27"/>
    </location>
</feature>
<comment type="caution">
    <text evidence="3">The sequence shown here is derived from an EMBL/GenBank/DDBJ whole genome shotgun (WGS) entry which is preliminary data.</text>
</comment>
<keyword evidence="2" id="KW-0732">Signal</keyword>
<proteinExistence type="inferred from homology"/>
<dbReference type="SUPFAM" id="SSF82171">
    <property type="entry name" value="DPP6 N-terminal domain-like"/>
    <property type="match status" value="1"/>
</dbReference>
<dbReference type="Pfam" id="PF07676">
    <property type="entry name" value="PD40"/>
    <property type="match status" value="2"/>
</dbReference>
<dbReference type="EMBL" id="RHHU01000001">
    <property type="protein sequence ID" value="RNB90823.1"/>
    <property type="molecule type" value="Genomic_DNA"/>
</dbReference>
<sequence>MRKKWLSWMSIASLVGMLAAGACPAMAQEQSVLPVRVSQETVAAKLAFTNQDHLWLLDARERGSSPKQVTVDGAAQIVGWSADGEWLLFLKYKGSDTYSTPGYLWAVKADGTGAVQLDDRSVMDQPKWSPTGLQVAFFVNGGSAENPQSMFLIKEWKNGAISEVFSEKNVEFVDFSWMPDGKQLLVSTPATKERGMTLQLRELTGKTIASYPIAPPPNMEEGIWPWAARALTISSDGVHVGYYLQYNSASLSADGVPIQLFDRSQPKKKPVDLGTGLIHTQWLRWSPDGKQLAFIDGTDRMATSHKHLKFADTNGKVVSDSPEGSVDTLPVWTLGAPYSVFFSRGEAAEYHYDPKKVMVPGQRIWQQAVGEKAQQVTKGTNATADYYPAPSPDGKQLLFVRLDNALHGSVFLSSQGKETEWLRNVTGDIGYYGNYLPEWVSVYWERESAPKPGAK</sequence>
<organism evidence="3 4">
    <name type="scientific">Brevibacillus nitrificans</name>
    <dbReference type="NCBI Taxonomy" id="651560"/>
    <lineage>
        <taxon>Bacteria</taxon>
        <taxon>Bacillati</taxon>
        <taxon>Bacillota</taxon>
        <taxon>Bacilli</taxon>
        <taxon>Bacillales</taxon>
        <taxon>Paenibacillaceae</taxon>
        <taxon>Brevibacillus</taxon>
    </lineage>
</organism>
<dbReference type="PANTHER" id="PTHR36842">
    <property type="entry name" value="PROTEIN TOLB HOMOLOG"/>
    <property type="match status" value="1"/>
</dbReference>
<dbReference type="AlphaFoldDB" id="A0A3M8DRP0"/>
<feature type="chain" id="PRO_5018099081" description="Translocation protein TolB" evidence="2">
    <location>
        <begin position="28"/>
        <end position="455"/>
    </location>
</feature>
<dbReference type="Gene3D" id="2.120.10.30">
    <property type="entry name" value="TolB, C-terminal domain"/>
    <property type="match status" value="2"/>
</dbReference>
<keyword evidence="4" id="KW-1185">Reference proteome</keyword>
<gene>
    <name evidence="3" type="ORF">EDM59_00090</name>
</gene>
<evidence type="ECO:0000313" key="3">
    <source>
        <dbReference type="EMBL" id="RNB90823.1"/>
    </source>
</evidence>